<evidence type="ECO:0000313" key="2">
    <source>
        <dbReference type="EMBL" id="VUC31739.1"/>
    </source>
</evidence>
<gene>
    <name evidence="2" type="ORF">CLO192961_LOCUS312818</name>
</gene>
<reference evidence="2 3" key="1">
    <citation type="submission" date="2019-06" db="EMBL/GenBank/DDBJ databases">
        <authorList>
            <person name="Broberg M."/>
        </authorList>
    </citation>
    <scope>NUCLEOTIDE SEQUENCE [LARGE SCALE GENOMIC DNA]</scope>
</reference>
<evidence type="ECO:0000256" key="1">
    <source>
        <dbReference type="SAM" id="MobiDB-lite"/>
    </source>
</evidence>
<feature type="compositionally biased region" description="Basic and acidic residues" evidence="1">
    <location>
        <begin position="136"/>
        <end position="158"/>
    </location>
</feature>
<dbReference type="Proteomes" id="UP000766486">
    <property type="component" value="Unassembled WGS sequence"/>
</dbReference>
<name>A0ABY6UNJ7_BIOOC</name>
<comment type="caution">
    <text evidence="2">The sequence shown here is derived from an EMBL/GenBank/DDBJ whole genome shotgun (WGS) entry which is preliminary data.</text>
</comment>
<proteinExistence type="predicted"/>
<keyword evidence="3" id="KW-1185">Reference proteome</keyword>
<organism evidence="2 3">
    <name type="scientific">Bionectria ochroleuca</name>
    <name type="common">Gliocladium roseum</name>
    <dbReference type="NCBI Taxonomy" id="29856"/>
    <lineage>
        <taxon>Eukaryota</taxon>
        <taxon>Fungi</taxon>
        <taxon>Dikarya</taxon>
        <taxon>Ascomycota</taxon>
        <taxon>Pezizomycotina</taxon>
        <taxon>Sordariomycetes</taxon>
        <taxon>Hypocreomycetidae</taxon>
        <taxon>Hypocreales</taxon>
        <taxon>Bionectriaceae</taxon>
        <taxon>Clonostachys</taxon>
    </lineage>
</organism>
<dbReference type="EMBL" id="CABFNS010000835">
    <property type="protein sequence ID" value="VUC31739.1"/>
    <property type="molecule type" value="Genomic_DNA"/>
</dbReference>
<evidence type="ECO:0000313" key="3">
    <source>
        <dbReference type="Proteomes" id="UP000766486"/>
    </source>
</evidence>
<accession>A0ABY6UNJ7</accession>
<feature type="region of interest" description="Disordered" evidence="1">
    <location>
        <begin position="131"/>
        <end position="158"/>
    </location>
</feature>
<protein>
    <submittedName>
        <fullName evidence="2">Uncharacterized protein</fullName>
    </submittedName>
</protein>
<sequence length="158" mass="17872">MEPIKTNRRFSNAISDLMHFTSCNPCFGCEKLFPFCDGLYEVLRSEPPQVLFPSKCGESTASFSSIMTMIFQSSSVGLGTATHWGLRTRMSEYRRVTGPIGVKVQKALELLSQPAVLHLTFTPEQLESIEAQKQQQGKEYHHEYGKNLRAELRLDPND</sequence>